<proteinExistence type="predicted"/>
<dbReference type="EMBL" id="JAYFSI010000014">
    <property type="protein sequence ID" value="MEA5366222.1"/>
    <property type="molecule type" value="Genomic_DNA"/>
</dbReference>
<organism evidence="1 2">
    <name type="scientific">Amycolatopsis heterodermiae</name>
    <dbReference type="NCBI Taxonomy" id="3110235"/>
    <lineage>
        <taxon>Bacteria</taxon>
        <taxon>Bacillati</taxon>
        <taxon>Actinomycetota</taxon>
        <taxon>Actinomycetes</taxon>
        <taxon>Pseudonocardiales</taxon>
        <taxon>Pseudonocardiaceae</taxon>
        <taxon>Amycolatopsis</taxon>
    </lineage>
</organism>
<accession>A0ABU5RIW7</accession>
<gene>
    <name evidence="1" type="primary">tcmP</name>
    <name evidence="1" type="ORF">VA596_42300</name>
</gene>
<evidence type="ECO:0000313" key="1">
    <source>
        <dbReference type="EMBL" id="MEA5366222.1"/>
    </source>
</evidence>
<dbReference type="InterPro" id="IPR031009">
    <property type="entry name" value="Tcm_partner"/>
</dbReference>
<keyword evidence="2" id="KW-1185">Reference proteome</keyword>
<evidence type="ECO:0000313" key="2">
    <source>
        <dbReference type="Proteomes" id="UP001304298"/>
    </source>
</evidence>
<reference evidence="1 2" key="1">
    <citation type="submission" date="2023-12" db="EMBL/GenBank/DDBJ databases">
        <title>Amycolatopsis sp. V23-08.</title>
        <authorList>
            <person name="Somphong A."/>
        </authorList>
    </citation>
    <scope>NUCLEOTIDE SEQUENCE [LARGE SCALE GENOMIC DNA]</scope>
    <source>
        <strain evidence="1 2">V23-08</strain>
    </source>
</reference>
<name>A0ABU5RIW7_9PSEU</name>
<sequence length="169" mass="18745">MSTSRSAELQLWGRPPHAAAKHSLLRAYLGAWFPIIAKYNRRVIYYDAFAGPGEYSNGNPRYPGSPIIALDTLLGHDYLPNMSGTEFLFLFNEKDPACGANLARLVAEMKANTPPGRRMSRWASRTRPFIEVTGEMLDDLDGRNARLAPTFSFVDPAASKPPRCRSSLA</sequence>
<comment type="caution">
    <text evidence="1">The sequence shown here is derived from an EMBL/GenBank/DDBJ whole genome shotgun (WGS) entry which is preliminary data.</text>
</comment>
<dbReference type="Proteomes" id="UP001304298">
    <property type="component" value="Unassembled WGS sequence"/>
</dbReference>
<protein>
    <submittedName>
        <fullName evidence="1">Three-Cys-motif partner protein TcmP</fullName>
    </submittedName>
</protein>
<dbReference type="RefSeq" id="WP_323335307.1">
    <property type="nucleotide sequence ID" value="NZ_JAYFSI010000014.1"/>
</dbReference>
<dbReference type="NCBIfam" id="TIGR04474">
    <property type="entry name" value="tcm_partner"/>
    <property type="match status" value="1"/>
</dbReference>